<evidence type="ECO:0000256" key="1">
    <source>
        <dbReference type="ARBA" id="ARBA00004651"/>
    </source>
</evidence>
<dbReference type="InterPro" id="IPR037673">
    <property type="entry name" value="MSC/AndL"/>
</dbReference>
<evidence type="ECO:0000256" key="7">
    <source>
        <dbReference type="ARBA" id="ARBA00023065"/>
    </source>
</evidence>
<dbReference type="Proteomes" id="UP000092687">
    <property type="component" value="Chromosome"/>
</dbReference>
<dbReference type="EMBL" id="CP016537">
    <property type="protein sequence ID" value="ANU12991.1"/>
    <property type="molecule type" value="Genomic_DNA"/>
</dbReference>
<keyword evidence="3 10" id="KW-0813">Transport</keyword>
<dbReference type="InterPro" id="IPR019823">
    <property type="entry name" value="Mechanosensitive_channel_CS"/>
</dbReference>
<gene>
    <name evidence="10" type="primary">mscL</name>
    <name evidence="11" type="ORF">BBI08_03640</name>
</gene>
<dbReference type="KEGG" id="phc:BBI08_03640"/>
<evidence type="ECO:0000256" key="10">
    <source>
        <dbReference type="HAMAP-Rule" id="MF_00115"/>
    </source>
</evidence>
<keyword evidence="9 10" id="KW-0407">Ion channel</keyword>
<keyword evidence="8 10" id="KW-0472">Membrane</keyword>
<dbReference type="SUPFAM" id="SSF81330">
    <property type="entry name" value="Gated mechanosensitive channel"/>
    <property type="match status" value="1"/>
</dbReference>
<evidence type="ECO:0000256" key="3">
    <source>
        <dbReference type="ARBA" id="ARBA00022448"/>
    </source>
</evidence>
<keyword evidence="5 10" id="KW-0812">Transmembrane</keyword>
<comment type="similarity">
    <text evidence="2 10">Belongs to the MscL family.</text>
</comment>
<comment type="function">
    <text evidence="10">Channel that opens in response to stretch forces in the membrane lipid bilayer. May participate in the regulation of osmotic pressure changes within the cell.</text>
</comment>
<dbReference type="GO" id="GO:0008381">
    <property type="term" value="F:mechanosensitive monoatomic ion channel activity"/>
    <property type="evidence" value="ECO:0007669"/>
    <property type="project" value="UniProtKB-UniRule"/>
</dbReference>
<feature type="transmembrane region" description="Helical" evidence="10">
    <location>
        <begin position="63"/>
        <end position="87"/>
    </location>
</feature>
<protein>
    <recommendedName>
        <fullName evidence="10">Large-conductance mechanosensitive channel</fullName>
    </recommendedName>
</protein>
<evidence type="ECO:0000256" key="8">
    <source>
        <dbReference type="ARBA" id="ARBA00023136"/>
    </source>
</evidence>
<dbReference type="GO" id="GO:0005886">
    <property type="term" value="C:plasma membrane"/>
    <property type="evidence" value="ECO:0007669"/>
    <property type="project" value="UniProtKB-SubCell"/>
</dbReference>
<accession>A0A1C7DNY7</accession>
<dbReference type="PANTHER" id="PTHR30266:SF2">
    <property type="entry name" value="LARGE-CONDUCTANCE MECHANOSENSITIVE CHANNEL"/>
    <property type="match status" value="1"/>
</dbReference>
<dbReference type="RefSeq" id="WP_065527946.1">
    <property type="nucleotide sequence ID" value="NZ_CP016537.2"/>
</dbReference>
<dbReference type="PROSITE" id="PS01327">
    <property type="entry name" value="MSCL"/>
    <property type="match status" value="1"/>
</dbReference>
<evidence type="ECO:0000256" key="2">
    <source>
        <dbReference type="ARBA" id="ARBA00007254"/>
    </source>
</evidence>
<dbReference type="HAMAP" id="MF_00115">
    <property type="entry name" value="MscL"/>
    <property type="match status" value="1"/>
</dbReference>
<sequence length="129" mass="14548">MWEDFKKFALKGNILDLAIAVIIGTAFGKVVSSLVEDIIMPVVGMLVGGISVENWSYTFNDVVLHYGLFIQAIIDFFIISFSIFVVIRIFINLKRKKDIPAAEEPEVLDKTQELLVEIRDLLSKEKTGQ</sequence>
<dbReference type="Gene3D" id="1.10.1200.120">
    <property type="entry name" value="Large-conductance mechanosensitive channel, MscL, domain 1"/>
    <property type="match status" value="1"/>
</dbReference>
<comment type="subunit">
    <text evidence="10">Homopentamer.</text>
</comment>
<dbReference type="STRING" id="1215089.BBI08_03640"/>
<keyword evidence="6 10" id="KW-1133">Transmembrane helix</keyword>
<keyword evidence="4 10" id="KW-1003">Cell membrane</keyword>
<keyword evidence="7 10" id="KW-0406">Ion transport</keyword>
<evidence type="ECO:0000313" key="12">
    <source>
        <dbReference type="Proteomes" id="UP000092687"/>
    </source>
</evidence>
<organism evidence="11 12">
    <name type="scientific">Planococcus halocryophilus</name>
    <dbReference type="NCBI Taxonomy" id="1215089"/>
    <lineage>
        <taxon>Bacteria</taxon>
        <taxon>Bacillati</taxon>
        <taxon>Bacillota</taxon>
        <taxon>Bacilli</taxon>
        <taxon>Bacillales</taxon>
        <taxon>Caryophanaceae</taxon>
        <taxon>Planococcus</taxon>
    </lineage>
</organism>
<dbReference type="OrthoDB" id="9810350at2"/>
<comment type="subcellular location">
    <subcellularLocation>
        <location evidence="1 10">Cell membrane</location>
        <topology evidence="1 10">Multi-pass membrane protein</topology>
    </subcellularLocation>
</comment>
<dbReference type="Pfam" id="PF01741">
    <property type="entry name" value="MscL"/>
    <property type="match status" value="1"/>
</dbReference>
<dbReference type="PANTHER" id="PTHR30266">
    <property type="entry name" value="MECHANOSENSITIVE CHANNEL MSCL"/>
    <property type="match status" value="1"/>
</dbReference>
<proteinExistence type="inferred from homology"/>
<dbReference type="InterPro" id="IPR001185">
    <property type="entry name" value="MS_channel"/>
</dbReference>
<evidence type="ECO:0000256" key="4">
    <source>
        <dbReference type="ARBA" id="ARBA00022475"/>
    </source>
</evidence>
<feature type="transmembrane region" description="Helical" evidence="10">
    <location>
        <begin position="12"/>
        <end position="31"/>
    </location>
</feature>
<evidence type="ECO:0000256" key="6">
    <source>
        <dbReference type="ARBA" id="ARBA00022989"/>
    </source>
</evidence>
<reference evidence="11" key="1">
    <citation type="submission" date="2016-10" db="EMBL/GenBank/DDBJ databases">
        <authorList>
            <person name="de Groot N.N."/>
        </authorList>
    </citation>
    <scope>NUCLEOTIDE SEQUENCE</scope>
    <source>
        <strain evidence="11">DSM 24743</strain>
    </source>
</reference>
<name>A0A1C7DNY7_9BACL</name>
<dbReference type="NCBIfam" id="TIGR00220">
    <property type="entry name" value="mscL"/>
    <property type="match status" value="1"/>
</dbReference>
<dbReference type="PRINTS" id="PR01264">
    <property type="entry name" value="MECHCHANNEL"/>
</dbReference>
<dbReference type="InterPro" id="IPR036019">
    <property type="entry name" value="MscL_channel"/>
</dbReference>
<evidence type="ECO:0000256" key="9">
    <source>
        <dbReference type="ARBA" id="ARBA00023303"/>
    </source>
</evidence>
<dbReference type="AlphaFoldDB" id="A0A1C7DNY7"/>
<keyword evidence="12" id="KW-1185">Reference proteome</keyword>
<evidence type="ECO:0000256" key="5">
    <source>
        <dbReference type="ARBA" id="ARBA00022692"/>
    </source>
</evidence>
<evidence type="ECO:0000313" key="11">
    <source>
        <dbReference type="EMBL" id="ANU12991.1"/>
    </source>
</evidence>